<feature type="signal peptide" evidence="1">
    <location>
        <begin position="1"/>
        <end position="27"/>
    </location>
</feature>
<organism evidence="2 3">
    <name type="scientific">Phycicoccus duodecadis</name>
    <dbReference type="NCBI Taxonomy" id="173053"/>
    <lineage>
        <taxon>Bacteria</taxon>
        <taxon>Bacillati</taxon>
        <taxon>Actinomycetota</taxon>
        <taxon>Actinomycetes</taxon>
        <taxon>Micrococcales</taxon>
        <taxon>Intrasporangiaceae</taxon>
        <taxon>Phycicoccus</taxon>
    </lineage>
</organism>
<dbReference type="PROSITE" id="PS51257">
    <property type="entry name" value="PROKAR_LIPOPROTEIN"/>
    <property type="match status" value="1"/>
</dbReference>
<dbReference type="OrthoDB" id="4855332at2"/>
<reference evidence="2 3" key="1">
    <citation type="submission" date="2017-12" db="EMBL/GenBank/DDBJ databases">
        <title>Sequencing the genomes of 1000 Actinobacteria strains.</title>
        <authorList>
            <person name="Klenk H.-P."/>
        </authorList>
    </citation>
    <scope>NUCLEOTIDE SEQUENCE [LARGE SCALE GENOMIC DNA]</scope>
    <source>
        <strain evidence="2 3">DSM 12806</strain>
    </source>
</reference>
<dbReference type="PROSITE" id="PS51318">
    <property type="entry name" value="TAT"/>
    <property type="match status" value="1"/>
</dbReference>
<name>A0A2N3YGQ8_9MICO</name>
<dbReference type="Proteomes" id="UP000233781">
    <property type="component" value="Unassembled WGS sequence"/>
</dbReference>
<comment type="caution">
    <text evidence="2">The sequence shown here is derived from an EMBL/GenBank/DDBJ whole genome shotgun (WGS) entry which is preliminary data.</text>
</comment>
<feature type="chain" id="PRO_5039056251" description="Lipoprotein" evidence="1">
    <location>
        <begin position="28"/>
        <end position="340"/>
    </location>
</feature>
<protein>
    <recommendedName>
        <fullName evidence="4">Lipoprotein</fullName>
    </recommendedName>
</protein>
<keyword evidence="3" id="KW-1185">Reference proteome</keyword>
<evidence type="ECO:0000313" key="3">
    <source>
        <dbReference type="Proteomes" id="UP000233781"/>
    </source>
</evidence>
<evidence type="ECO:0000313" key="2">
    <source>
        <dbReference type="EMBL" id="PKW26010.1"/>
    </source>
</evidence>
<gene>
    <name evidence="2" type="ORF">ATL31_0814</name>
</gene>
<sequence>MSRPTPRHTARRTVVAAVAGALALATAGCGATDALVGLHPAPAEASAAAPLDAEGATGIAARLLAAERAVAGVPGAKGDTARAAVLRGDALLLANAVAARGQAVATTAELSKAPEPTVLAQSRGRGWPRAILATTLDPTTSTQVLHVMVSLTPTDPFRIASSVGMFGGAELPALGSEQAGAPFVEASDGTGLVLSPEKALAAYAAALARPAPSKPPASVSVDDAFGAALAASAARQSKALGTLASLRQRHVAIPKGTVAFRLADGGVVAFGLLQRTDTIAVRAGAKELVLPRRYAELVGKTKVTTSVSLKSLEPVVLIVPTEGDVTAIGASEILVSGTGR</sequence>
<dbReference type="InterPro" id="IPR006311">
    <property type="entry name" value="TAT_signal"/>
</dbReference>
<accession>A0A2N3YGQ8</accession>
<dbReference type="RefSeq" id="WP_101394647.1">
    <property type="nucleotide sequence ID" value="NZ_PJNE01000001.1"/>
</dbReference>
<evidence type="ECO:0008006" key="4">
    <source>
        <dbReference type="Google" id="ProtNLM"/>
    </source>
</evidence>
<dbReference type="AlphaFoldDB" id="A0A2N3YGQ8"/>
<keyword evidence="1" id="KW-0732">Signal</keyword>
<dbReference type="EMBL" id="PJNE01000001">
    <property type="protein sequence ID" value="PKW26010.1"/>
    <property type="molecule type" value="Genomic_DNA"/>
</dbReference>
<evidence type="ECO:0000256" key="1">
    <source>
        <dbReference type="SAM" id="SignalP"/>
    </source>
</evidence>
<proteinExistence type="predicted"/>